<feature type="transmembrane region" description="Helical" evidence="7">
    <location>
        <begin position="12"/>
        <end position="31"/>
    </location>
</feature>
<dbReference type="GO" id="GO:0055085">
    <property type="term" value="P:transmembrane transport"/>
    <property type="evidence" value="ECO:0007669"/>
    <property type="project" value="InterPro"/>
</dbReference>
<dbReference type="AlphaFoldDB" id="A0A398CLA7"/>
<proteinExistence type="inferred from homology"/>
<sequence>MFINWIDRHLKWVFTLPAVLFIVLMVAYPLIYTGRLSFFEWSMSAVTPPKWVGLDNYVALFQDHRFWNALKVTFYHTSVSIVLETVLGVGIAILFSRKFKGGRIVKTVMMLPMVATPVSIALVWLLIYEPSIGFANQALKALGFETQEWLGSVTQVLPSLIAIDVWEWTPFIALIVIAGLASLPTDPYESADVDGASAWQKLRHITLPLLTPTIITAVTLRIIDLLKTFDTIYATTQGGPNFASQTLNILVYDLAFQNFKLGSASALLVIFFLLILAVILLLTSIRKRQEERV</sequence>
<feature type="transmembrane region" description="Helical" evidence="7">
    <location>
        <begin position="165"/>
        <end position="184"/>
    </location>
</feature>
<comment type="caution">
    <text evidence="9">The sequence shown here is derived from an EMBL/GenBank/DDBJ whole genome shotgun (WGS) entry which is preliminary data.</text>
</comment>
<dbReference type="InterPro" id="IPR035906">
    <property type="entry name" value="MetI-like_sf"/>
</dbReference>
<keyword evidence="5 7" id="KW-1133">Transmembrane helix</keyword>
<evidence type="ECO:0000259" key="8">
    <source>
        <dbReference type="PROSITE" id="PS50928"/>
    </source>
</evidence>
<evidence type="ECO:0000256" key="7">
    <source>
        <dbReference type="RuleBase" id="RU363032"/>
    </source>
</evidence>
<reference evidence="9 10" key="1">
    <citation type="submission" date="2018-09" db="EMBL/GenBank/DDBJ databases">
        <title>Cohnella cavernae sp. nov., isolated from a karst cave.</title>
        <authorList>
            <person name="Zhu H."/>
        </authorList>
    </citation>
    <scope>NUCLEOTIDE SEQUENCE [LARGE SCALE GENOMIC DNA]</scope>
    <source>
        <strain evidence="9 10">K2E09-144</strain>
    </source>
</reference>
<keyword evidence="3" id="KW-1003">Cell membrane</keyword>
<evidence type="ECO:0000256" key="3">
    <source>
        <dbReference type="ARBA" id="ARBA00022475"/>
    </source>
</evidence>
<dbReference type="PANTHER" id="PTHR30193:SF37">
    <property type="entry name" value="INNER MEMBRANE ABC TRANSPORTER PERMEASE PROTEIN YCJO"/>
    <property type="match status" value="1"/>
</dbReference>
<dbReference type="PANTHER" id="PTHR30193">
    <property type="entry name" value="ABC TRANSPORTER PERMEASE PROTEIN"/>
    <property type="match status" value="1"/>
</dbReference>
<gene>
    <name evidence="9" type="ORF">D3H35_20595</name>
</gene>
<organism evidence="9 10">
    <name type="scientific">Cohnella faecalis</name>
    <dbReference type="NCBI Taxonomy" id="2315694"/>
    <lineage>
        <taxon>Bacteria</taxon>
        <taxon>Bacillati</taxon>
        <taxon>Bacillota</taxon>
        <taxon>Bacilli</taxon>
        <taxon>Bacillales</taxon>
        <taxon>Paenibacillaceae</taxon>
        <taxon>Cohnella</taxon>
    </lineage>
</organism>
<accession>A0A398CLA7</accession>
<dbReference type="PROSITE" id="PS50928">
    <property type="entry name" value="ABC_TM1"/>
    <property type="match status" value="1"/>
</dbReference>
<dbReference type="Proteomes" id="UP000266340">
    <property type="component" value="Unassembled WGS sequence"/>
</dbReference>
<evidence type="ECO:0000256" key="5">
    <source>
        <dbReference type="ARBA" id="ARBA00022989"/>
    </source>
</evidence>
<feature type="transmembrane region" description="Helical" evidence="7">
    <location>
        <begin position="74"/>
        <end position="95"/>
    </location>
</feature>
<dbReference type="CDD" id="cd06261">
    <property type="entry name" value="TM_PBP2"/>
    <property type="match status" value="1"/>
</dbReference>
<comment type="similarity">
    <text evidence="7">Belongs to the binding-protein-dependent transport system permease family.</text>
</comment>
<feature type="transmembrane region" description="Helical" evidence="7">
    <location>
        <begin position="205"/>
        <end position="223"/>
    </location>
</feature>
<evidence type="ECO:0000256" key="6">
    <source>
        <dbReference type="ARBA" id="ARBA00023136"/>
    </source>
</evidence>
<name>A0A398CLA7_9BACL</name>
<comment type="subcellular location">
    <subcellularLocation>
        <location evidence="1 7">Cell membrane</location>
        <topology evidence="1 7">Multi-pass membrane protein</topology>
    </subcellularLocation>
</comment>
<keyword evidence="2 7" id="KW-0813">Transport</keyword>
<dbReference type="Pfam" id="PF00528">
    <property type="entry name" value="BPD_transp_1"/>
    <property type="match status" value="1"/>
</dbReference>
<dbReference type="InterPro" id="IPR051393">
    <property type="entry name" value="ABC_transporter_permease"/>
</dbReference>
<feature type="domain" description="ABC transmembrane type-1" evidence="8">
    <location>
        <begin position="70"/>
        <end position="282"/>
    </location>
</feature>
<protein>
    <submittedName>
        <fullName evidence="9">Sugar ABC transporter permease</fullName>
    </submittedName>
</protein>
<dbReference type="EMBL" id="QXJM01000039">
    <property type="protein sequence ID" value="RIE03002.1"/>
    <property type="molecule type" value="Genomic_DNA"/>
</dbReference>
<keyword evidence="4 7" id="KW-0812">Transmembrane</keyword>
<dbReference type="SUPFAM" id="SSF161098">
    <property type="entry name" value="MetI-like"/>
    <property type="match status" value="1"/>
</dbReference>
<dbReference type="GO" id="GO:0005886">
    <property type="term" value="C:plasma membrane"/>
    <property type="evidence" value="ECO:0007669"/>
    <property type="project" value="UniProtKB-SubCell"/>
</dbReference>
<evidence type="ECO:0000313" key="9">
    <source>
        <dbReference type="EMBL" id="RIE03002.1"/>
    </source>
</evidence>
<evidence type="ECO:0000256" key="4">
    <source>
        <dbReference type="ARBA" id="ARBA00022692"/>
    </source>
</evidence>
<dbReference type="SUPFAM" id="SSF160964">
    <property type="entry name" value="MalF N-terminal region-like"/>
    <property type="match status" value="1"/>
</dbReference>
<dbReference type="OrthoDB" id="9783714at2"/>
<keyword evidence="10" id="KW-1185">Reference proteome</keyword>
<feature type="transmembrane region" description="Helical" evidence="7">
    <location>
        <begin position="261"/>
        <end position="282"/>
    </location>
</feature>
<dbReference type="RefSeq" id="WP_119151029.1">
    <property type="nucleotide sequence ID" value="NZ_JBHSOV010000027.1"/>
</dbReference>
<feature type="transmembrane region" description="Helical" evidence="7">
    <location>
        <begin position="107"/>
        <end position="127"/>
    </location>
</feature>
<evidence type="ECO:0000256" key="1">
    <source>
        <dbReference type="ARBA" id="ARBA00004651"/>
    </source>
</evidence>
<evidence type="ECO:0000256" key="2">
    <source>
        <dbReference type="ARBA" id="ARBA00022448"/>
    </source>
</evidence>
<keyword evidence="6 7" id="KW-0472">Membrane</keyword>
<evidence type="ECO:0000313" key="10">
    <source>
        <dbReference type="Proteomes" id="UP000266340"/>
    </source>
</evidence>
<dbReference type="Gene3D" id="1.10.3720.10">
    <property type="entry name" value="MetI-like"/>
    <property type="match status" value="1"/>
</dbReference>
<dbReference type="InterPro" id="IPR000515">
    <property type="entry name" value="MetI-like"/>
</dbReference>